<dbReference type="InterPro" id="IPR018445">
    <property type="entry name" value="Put_Phosphate_transp_reg"/>
</dbReference>
<protein>
    <recommendedName>
        <fullName evidence="4">Phosphate transport regulator</fullName>
    </recommendedName>
</protein>
<reference evidence="2 3" key="1">
    <citation type="submission" date="2015-01" db="EMBL/GenBank/DDBJ databases">
        <title>Paenibacillus swuensis/DY6/whole genome sequencing.</title>
        <authorList>
            <person name="Kim M.K."/>
            <person name="Srinivasan S."/>
            <person name="Lee J.-J."/>
        </authorList>
    </citation>
    <scope>NUCLEOTIDE SEQUENCE [LARGE SCALE GENOMIC DNA]</scope>
    <source>
        <strain evidence="2 3">DY6</strain>
    </source>
</reference>
<evidence type="ECO:0008006" key="4">
    <source>
        <dbReference type="Google" id="ProtNLM"/>
    </source>
</evidence>
<dbReference type="Pfam" id="PF01865">
    <property type="entry name" value="PhoU_div"/>
    <property type="match status" value="1"/>
</dbReference>
<evidence type="ECO:0000313" key="2">
    <source>
        <dbReference type="EMBL" id="ANE48223.1"/>
    </source>
</evidence>
<sequence>MFKKKDVFFTTLEAISDNLLEASLYFAKGIDSPDKLAEFAKVMKDYENKGDRYTHLIYKELNKTFITPIERDDIAALTSALDDVIDEMEACASRFEMYEIGSMDAHMKKFGEILVECTKEIQTAMRMLSTKKLLAMREHCIRINELENVADDAYRISIKEAFAKIKDPIELIKKKEIYEKYEAATDCCEKVAHTLESVIMGNS</sequence>
<dbReference type="PANTHER" id="PTHR37298:SF1">
    <property type="entry name" value="UPF0111 PROTEIN YKAA"/>
    <property type="match status" value="1"/>
</dbReference>
<keyword evidence="3" id="KW-1185">Reference proteome</keyword>
<dbReference type="AlphaFoldDB" id="A0A172TN94"/>
<dbReference type="Proteomes" id="UP000076927">
    <property type="component" value="Chromosome"/>
</dbReference>
<proteinExistence type="inferred from homology"/>
<comment type="similarity">
    <text evidence="1">Belongs to the UPF0111 family.</text>
</comment>
<name>A0A172TN94_9BACL</name>
<gene>
    <name evidence="2" type="ORF">SY83_20175</name>
</gene>
<dbReference type="Gene3D" id="1.20.58.220">
    <property type="entry name" value="Phosphate transport system protein phou homolog 2, domain 2"/>
    <property type="match status" value="1"/>
</dbReference>
<evidence type="ECO:0000313" key="3">
    <source>
        <dbReference type="Proteomes" id="UP000076927"/>
    </source>
</evidence>
<dbReference type="EMBL" id="CP011388">
    <property type="protein sequence ID" value="ANE48223.1"/>
    <property type="molecule type" value="Genomic_DNA"/>
</dbReference>
<dbReference type="STRING" id="1178515.SY83_20175"/>
<accession>A0A172TN94</accession>
<dbReference type="KEGG" id="pswu:SY83_20175"/>
<dbReference type="PATRIC" id="fig|1178515.4.peg.4082"/>
<dbReference type="RefSeq" id="WP_068609804.1">
    <property type="nucleotide sequence ID" value="NZ_CP011388.1"/>
</dbReference>
<organism evidence="2 3">
    <name type="scientific">Paenibacillus swuensis</name>
    <dbReference type="NCBI Taxonomy" id="1178515"/>
    <lineage>
        <taxon>Bacteria</taxon>
        <taxon>Bacillati</taxon>
        <taxon>Bacillota</taxon>
        <taxon>Bacilli</taxon>
        <taxon>Bacillales</taxon>
        <taxon>Paenibacillaceae</taxon>
        <taxon>Paenibacillus</taxon>
    </lineage>
</organism>
<dbReference type="InterPro" id="IPR038078">
    <property type="entry name" value="PhoU-like_sf"/>
</dbReference>
<dbReference type="PANTHER" id="PTHR37298">
    <property type="entry name" value="UPF0111 PROTEIN YKAA"/>
    <property type="match status" value="1"/>
</dbReference>
<dbReference type="OrthoDB" id="9797568at2"/>
<evidence type="ECO:0000256" key="1">
    <source>
        <dbReference type="ARBA" id="ARBA00008591"/>
    </source>
</evidence>
<dbReference type="InterPro" id="IPR052912">
    <property type="entry name" value="UPF0111_domain"/>
</dbReference>